<evidence type="ECO:0000313" key="1">
    <source>
        <dbReference type="EMBL" id="GEM44984.1"/>
    </source>
</evidence>
<proteinExistence type="predicted"/>
<protein>
    <submittedName>
        <fullName evidence="1">Uncharacterized protein</fullName>
    </submittedName>
</protein>
<accession>A0A511MWM6</accession>
<dbReference type="OrthoDB" id="73453at2"/>
<dbReference type="Proteomes" id="UP000321306">
    <property type="component" value="Unassembled WGS sequence"/>
</dbReference>
<dbReference type="EMBL" id="BJXB01000002">
    <property type="protein sequence ID" value="GEM44984.1"/>
    <property type="molecule type" value="Genomic_DNA"/>
</dbReference>
<sequence length="69" mass="7765">MKRTSTSTCSARWVPGTSNRLYVETPEGRSVVSLERFEQVCGRQATHDLYLRGAITVELPENLLRNLVA</sequence>
<name>A0A511MWM6_DEIC1</name>
<keyword evidence="2" id="KW-1185">Reference proteome</keyword>
<dbReference type="AlphaFoldDB" id="A0A511MWM6"/>
<reference evidence="1 2" key="1">
    <citation type="submission" date="2019-07" db="EMBL/GenBank/DDBJ databases">
        <title>Whole genome shotgun sequence of Deinococcus cellulosilyticus NBRC 106333.</title>
        <authorList>
            <person name="Hosoyama A."/>
            <person name="Uohara A."/>
            <person name="Ohji S."/>
            <person name="Ichikawa N."/>
        </authorList>
    </citation>
    <scope>NUCLEOTIDE SEQUENCE [LARGE SCALE GENOMIC DNA]</scope>
    <source>
        <strain evidence="1 2">NBRC 106333</strain>
    </source>
</reference>
<gene>
    <name evidence="1" type="ORF">DC3_06190</name>
</gene>
<evidence type="ECO:0000313" key="2">
    <source>
        <dbReference type="Proteomes" id="UP000321306"/>
    </source>
</evidence>
<organism evidence="1 2">
    <name type="scientific">Deinococcus cellulosilyticus (strain DSM 18568 / NBRC 106333 / KACC 11606 / 5516J-15)</name>
    <dbReference type="NCBI Taxonomy" id="1223518"/>
    <lineage>
        <taxon>Bacteria</taxon>
        <taxon>Thermotogati</taxon>
        <taxon>Deinococcota</taxon>
        <taxon>Deinococci</taxon>
        <taxon>Deinococcales</taxon>
        <taxon>Deinococcaceae</taxon>
        <taxon>Deinococcus</taxon>
    </lineage>
</organism>
<comment type="caution">
    <text evidence="1">The sequence shown here is derived from an EMBL/GenBank/DDBJ whole genome shotgun (WGS) entry which is preliminary data.</text>
</comment>
<dbReference type="RefSeq" id="WP_146882203.1">
    <property type="nucleotide sequence ID" value="NZ_BJXB01000002.1"/>
</dbReference>